<proteinExistence type="predicted"/>
<evidence type="ECO:0000313" key="4">
    <source>
        <dbReference type="Proteomes" id="UP000271974"/>
    </source>
</evidence>
<accession>A0A433TTI7</accession>
<dbReference type="InterPro" id="IPR006623">
    <property type="entry name" value="THEG"/>
</dbReference>
<dbReference type="PANTHER" id="PTHR15901">
    <property type="entry name" value="TESTICULAR HAPLOID EXPRESSED GENE PROTEIN"/>
    <property type="match status" value="1"/>
</dbReference>
<feature type="compositionally biased region" description="Basic and acidic residues" evidence="2">
    <location>
        <begin position="18"/>
        <end position="28"/>
    </location>
</feature>
<evidence type="ECO:0008006" key="5">
    <source>
        <dbReference type="Google" id="ProtNLM"/>
    </source>
</evidence>
<evidence type="ECO:0000256" key="2">
    <source>
        <dbReference type="SAM" id="MobiDB-lite"/>
    </source>
</evidence>
<dbReference type="AlphaFoldDB" id="A0A433TTI7"/>
<evidence type="ECO:0000313" key="3">
    <source>
        <dbReference type="EMBL" id="RUS84875.1"/>
    </source>
</evidence>
<gene>
    <name evidence="3" type="ORF">EGW08_007344</name>
</gene>
<dbReference type="OrthoDB" id="25466at2759"/>
<feature type="region of interest" description="Disordered" evidence="2">
    <location>
        <begin position="1"/>
        <end position="37"/>
    </location>
</feature>
<dbReference type="STRING" id="188477.A0A433TTI7"/>
<name>A0A433TTI7_ELYCH</name>
<comment type="caution">
    <text evidence="3">The sequence shown here is derived from an EMBL/GenBank/DDBJ whole genome shotgun (WGS) entry which is preliminary data.</text>
</comment>
<sequence>MGKSATRSNSAAGPINSEYDRIRTRGRPEQSWGTQETMWPLSRATQSATASTRVGALAQPKRNFQTGVHLNRPLWQYSCGRTSALSLVDANAMQGAASDRVQQLAVAKTYPQHLPNRYEFMYSCGRVSPIWDVSACSPAAPSEPRPRTVDLSVHKRPHPLFQPERSVPWEVSTSAKTHRPSGRTQDLSTPKLRAEGLFREPQWPVPETALNAVASPRCTELARAKSLADGFQHAREIQWPVSKAARRATASGRLNDLATPIQRVNMNVLQFNPDAFQVKPLALKAQLSSRVAELATPINR</sequence>
<keyword evidence="1" id="KW-0677">Repeat</keyword>
<protein>
    <recommendedName>
        <fullName evidence="5">Testicular haploid expressed gene protein-like</fullName>
    </recommendedName>
</protein>
<dbReference type="Pfam" id="PF14912">
    <property type="entry name" value="THEG"/>
    <property type="match status" value="4"/>
</dbReference>
<dbReference type="SMART" id="SM00705">
    <property type="entry name" value="THEG"/>
    <property type="match status" value="5"/>
</dbReference>
<evidence type="ECO:0000256" key="1">
    <source>
        <dbReference type="ARBA" id="ARBA00022737"/>
    </source>
</evidence>
<reference evidence="3 4" key="1">
    <citation type="submission" date="2019-01" db="EMBL/GenBank/DDBJ databases">
        <title>A draft genome assembly of the solar-powered sea slug Elysia chlorotica.</title>
        <authorList>
            <person name="Cai H."/>
            <person name="Li Q."/>
            <person name="Fang X."/>
            <person name="Li J."/>
            <person name="Curtis N.E."/>
            <person name="Altenburger A."/>
            <person name="Shibata T."/>
            <person name="Feng M."/>
            <person name="Maeda T."/>
            <person name="Schwartz J.A."/>
            <person name="Shigenobu S."/>
            <person name="Lundholm N."/>
            <person name="Nishiyama T."/>
            <person name="Yang H."/>
            <person name="Hasebe M."/>
            <person name="Li S."/>
            <person name="Pierce S.K."/>
            <person name="Wang J."/>
        </authorList>
    </citation>
    <scope>NUCLEOTIDE SEQUENCE [LARGE SCALE GENOMIC DNA]</scope>
    <source>
        <strain evidence="3">EC2010</strain>
        <tissue evidence="3">Whole organism of an adult</tissue>
    </source>
</reference>
<dbReference type="PANTHER" id="PTHR15901:SF15">
    <property type="entry name" value="TESTICULAR HAPLOID EXPRESSED GENE PROTEIN-LIKE"/>
    <property type="match status" value="1"/>
</dbReference>
<feature type="region of interest" description="Disordered" evidence="2">
    <location>
        <begin position="168"/>
        <end position="187"/>
    </location>
</feature>
<feature type="compositionally biased region" description="Polar residues" evidence="2">
    <location>
        <begin position="1"/>
        <end position="11"/>
    </location>
</feature>
<dbReference type="Proteomes" id="UP000271974">
    <property type="component" value="Unassembled WGS sequence"/>
</dbReference>
<dbReference type="InterPro" id="IPR042401">
    <property type="entry name" value="SPMAP2-like"/>
</dbReference>
<dbReference type="EMBL" id="RQTK01000190">
    <property type="protein sequence ID" value="RUS84875.1"/>
    <property type="molecule type" value="Genomic_DNA"/>
</dbReference>
<organism evidence="3 4">
    <name type="scientific">Elysia chlorotica</name>
    <name type="common">Eastern emerald elysia</name>
    <name type="synonym">Sea slug</name>
    <dbReference type="NCBI Taxonomy" id="188477"/>
    <lineage>
        <taxon>Eukaryota</taxon>
        <taxon>Metazoa</taxon>
        <taxon>Spiralia</taxon>
        <taxon>Lophotrochozoa</taxon>
        <taxon>Mollusca</taxon>
        <taxon>Gastropoda</taxon>
        <taxon>Heterobranchia</taxon>
        <taxon>Euthyneura</taxon>
        <taxon>Panpulmonata</taxon>
        <taxon>Sacoglossa</taxon>
        <taxon>Placobranchoidea</taxon>
        <taxon>Plakobranchidae</taxon>
        <taxon>Elysia</taxon>
    </lineage>
</organism>
<keyword evidence="4" id="KW-1185">Reference proteome</keyword>